<keyword evidence="2" id="KW-1185">Reference proteome</keyword>
<evidence type="ECO:0000313" key="2">
    <source>
        <dbReference type="Proteomes" id="UP000194127"/>
    </source>
</evidence>
<dbReference type="RefSeq" id="XP_024333723.1">
    <property type="nucleotide sequence ID" value="XM_024487260.1"/>
</dbReference>
<accession>A0A1X6MKW4</accession>
<dbReference type="AlphaFoldDB" id="A0A1X6MKW4"/>
<protein>
    <submittedName>
        <fullName evidence="1">Uncharacterized protein</fullName>
    </submittedName>
</protein>
<name>A0A1X6MKW4_9APHY</name>
<proteinExistence type="predicted"/>
<organism evidence="1 2">
    <name type="scientific">Postia placenta MAD-698-R-SB12</name>
    <dbReference type="NCBI Taxonomy" id="670580"/>
    <lineage>
        <taxon>Eukaryota</taxon>
        <taxon>Fungi</taxon>
        <taxon>Dikarya</taxon>
        <taxon>Basidiomycota</taxon>
        <taxon>Agaricomycotina</taxon>
        <taxon>Agaricomycetes</taxon>
        <taxon>Polyporales</taxon>
        <taxon>Adustoporiaceae</taxon>
        <taxon>Rhodonia</taxon>
    </lineage>
</organism>
<gene>
    <name evidence="1" type="ORF">POSPLADRAFT_1157978</name>
</gene>
<dbReference type="Proteomes" id="UP000194127">
    <property type="component" value="Unassembled WGS sequence"/>
</dbReference>
<dbReference type="EMBL" id="KZ110610">
    <property type="protein sequence ID" value="OSX56929.1"/>
    <property type="molecule type" value="Genomic_DNA"/>
</dbReference>
<evidence type="ECO:0000313" key="1">
    <source>
        <dbReference type="EMBL" id="OSX56929.1"/>
    </source>
</evidence>
<dbReference type="OrthoDB" id="10269615at2759"/>
<dbReference type="GeneID" id="36332209"/>
<sequence length="185" mass="21099">MVTDYEGRACRCGSKSEWRTRGERRAYVSRGTECDRKTVDGAMKDRRKGALFFSRAQWMRVYQARVERASRMREERECGSHAQRKQSWINYAPVREKRTPVSPTTTFACLFVEGTAAPQMVHLLLPCMTHDLIFRSRERVCIGESGPAFSKDVDELREDCSEEGVVAEGAAWSMGGRCIEDVTTE</sequence>
<reference evidence="1 2" key="1">
    <citation type="submission" date="2017-04" db="EMBL/GenBank/DDBJ databases">
        <title>Genome Sequence of the Model Brown-Rot Fungus Postia placenta SB12.</title>
        <authorList>
            <consortium name="DOE Joint Genome Institute"/>
            <person name="Gaskell J."/>
            <person name="Kersten P."/>
            <person name="Larrondo L.F."/>
            <person name="Canessa P."/>
            <person name="Martinez D."/>
            <person name="Hibbett D."/>
            <person name="Schmoll M."/>
            <person name="Kubicek C.P."/>
            <person name="Martinez A.T."/>
            <person name="Yadav J."/>
            <person name="Master E."/>
            <person name="Magnuson J.K."/>
            <person name="James T."/>
            <person name="Yaver D."/>
            <person name="Berka R."/>
            <person name="Labutti K."/>
            <person name="Lipzen A."/>
            <person name="Aerts A."/>
            <person name="Barry K."/>
            <person name="Henrissat B."/>
            <person name="Blanchette R."/>
            <person name="Grigoriev I."/>
            <person name="Cullen D."/>
        </authorList>
    </citation>
    <scope>NUCLEOTIDE SEQUENCE [LARGE SCALE GENOMIC DNA]</scope>
    <source>
        <strain evidence="1 2">MAD-698-R-SB12</strain>
    </source>
</reference>